<dbReference type="RefSeq" id="WP_266120706.1">
    <property type="nucleotide sequence ID" value="NZ_JAPKNA010000002.1"/>
</dbReference>
<proteinExistence type="predicted"/>
<dbReference type="InterPro" id="IPR006311">
    <property type="entry name" value="TAT_signal"/>
</dbReference>
<feature type="domain" description="FecR N-terminal" evidence="2">
    <location>
        <begin position="15"/>
        <end position="57"/>
    </location>
</feature>
<dbReference type="InterPro" id="IPR006860">
    <property type="entry name" value="FecR"/>
</dbReference>
<protein>
    <submittedName>
        <fullName evidence="3">FecR domain-containing protein</fullName>
    </submittedName>
</protein>
<comment type="caution">
    <text evidence="3">The sequence shown here is derived from an EMBL/GenBank/DDBJ whole genome shotgun (WGS) entry which is preliminary data.</text>
</comment>
<dbReference type="InterPro" id="IPR032623">
    <property type="entry name" value="FecR_N"/>
</dbReference>
<gene>
    <name evidence="3" type="ORF">OSH09_08280</name>
</gene>
<dbReference type="PIRSF" id="PIRSF018266">
    <property type="entry name" value="FecR"/>
    <property type="match status" value="1"/>
</dbReference>
<evidence type="ECO:0000313" key="3">
    <source>
        <dbReference type="EMBL" id="MCX5464179.1"/>
    </source>
</evidence>
<name>A0ABT3VKZ2_9BURK</name>
<accession>A0ABT3VKZ2</accession>
<evidence type="ECO:0000313" key="4">
    <source>
        <dbReference type="Proteomes" id="UP001209916"/>
    </source>
</evidence>
<dbReference type="PANTHER" id="PTHR30273:SF2">
    <property type="entry name" value="PROTEIN FECR"/>
    <property type="match status" value="1"/>
</dbReference>
<evidence type="ECO:0000259" key="1">
    <source>
        <dbReference type="Pfam" id="PF04773"/>
    </source>
</evidence>
<dbReference type="InterPro" id="IPR012373">
    <property type="entry name" value="Ferrdict_sens_TM"/>
</dbReference>
<dbReference type="Proteomes" id="UP001209916">
    <property type="component" value="Unassembled WGS sequence"/>
</dbReference>
<dbReference type="Gene3D" id="3.55.50.30">
    <property type="match status" value="1"/>
</dbReference>
<keyword evidence="4" id="KW-1185">Reference proteome</keyword>
<sequence>MPRNDNATPSHLPREQALEWFSREQLGTLSVQEKQERDAWLASNPAHEREYRSLQQVWQVADHLPMDEMREIMTRPAQETPRFTRRRWLIGTGATVATVAAGAWISRPMWAETPVFTQRLLTARGGRQQFDLPDGSRLDLNTDTELNIAFYESRRSVELLRGEALFAVHSDKSRPFSVEAGEAHVLVTGTQFNVRREADKVTVAVREGSVQLSTGPWWRRERASLTAGQVSSAVQSSLTPLSQERVEAITAWQQGRIVFRDVPLATVASELSRYLDQPLRVLDPQIAKLRISGTLSIEEPAAALDILPDIAPVLVARQADGSALLMAR</sequence>
<dbReference type="Pfam" id="PF04773">
    <property type="entry name" value="FecR"/>
    <property type="match status" value="1"/>
</dbReference>
<evidence type="ECO:0000259" key="2">
    <source>
        <dbReference type="Pfam" id="PF16220"/>
    </source>
</evidence>
<dbReference type="Pfam" id="PF16220">
    <property type="entry name" value="DUF4880"/>
    <property type="match status" value="1"/>
</dbReference>
<reference evidence="3 4" key="1">
    <citation type="submission" date="2022-11" db="EMBL/GenBank/DDBJ databases">
        <title>Biodiversity and phylogenetic relationships of bacteria.</title>
        <authorList>
            <person name="Machado R.A.R."/>
            <person name="Bhat A."/>
            <person name="Loulou A."/>
            <person name="Kallel S."/>
        </authorList>
    </citation>
    <scope>NUCLEOTIDE SEQUENCE [LARGE SCALE GENOMIC DNA]</scope>
    <source>
        <strain evidence="3 4">DSM 13975</strain>
    </source>
</reference>
<feature type="domain" description="FecR protein" evidence="1">
    <location>
        <begin position="119"/>
        <end position="211"/>
    </location>
</feature>
<dbReference type="PANTHER" id="PTHR30273">
    <property type="entry name" value="PERIPLASMIC SIGNAL SENSOR AND SIGMA FACTOR ACTIVATOR FECR-RELATED"/>
    <property type="match status" value="1"/>
</dbReference>
<dbReference type="Gene3D" id="2.60.120.1440">
    <property type="match status" value="1"/>
</dbReference>
<dbReference type="PROSITE" id="PS51318">
    <property type="entry name" value="TAT"/>
    <property type="match status" value="1"/>
</dbReference>
<organism evidence="3 4">
    <name type="scientific">Alcaligenes parafaecalis</name>
    <dbReference type="NCBI Taxonomy" id="171260"/>
    <lineage>
        <taxon>Bacteria</taxon>
        <taxon>Pseudomonadati</taxon>
        <taxon>Pseudomonadota</taxon>
        <taxon>Betaproteobacteria</taxon>
        <taxon>Burkholderiales</taxon>
        <taxon>Alcaligenaceae</taxon>
        <taxon>Alcaligenes</taxon>
    </lineage>
</organism>
<dbReference type="EMBL" id="JAPKNA010000002">
    <property type="protein sequence ID" value="MCX5464179.1"/>
    <property type="molecule type" value="Genomic_DNA"/>
</dbReference>